<dbReference type="OrthoDB" id="21449at2759"/>
<keyword evidence="4" id="KW-0539">Nucleus</keyword>
<dbReference type="GO" id="GO:0046982">
    <property type="term" value="F:protein heterodimerization activity"/>
    <property type="evidence" value="ECO:0007669"/>
    <property type="project" value="InterPro"/>
</dbReference>
<accession>D2VJM2</accession>
<dbReference type="AlphaFoldDB" id="D2VJM2"/>
<dbReference type="InterPro" id="IPR006565">
    <property type="entry name" value="BTP"/>
</dbReference>
<feature type="compositionally biased region" description="Low complexity" evidence="5">
    <location>
        <begin position="44"/>
        <end position="75"/>
    </location>
</feature>
<dbReference type="GO" id="GO:0005634">
    <property type="term" value="C:nucleus"/>
    <property type="evidence" value="ECO:0007669"/>
    <property type="project" value="UniProtKB-SubCell"/>
</dbReference>
<feature type="region of interest" description="Disordered" evidence="5">
    <location>
        <begin position="303"/>
        <end position="325"/>
    </location>
</feature>
<dbReference type="KEGG" id="ngr:NAEGRDRAFT_69089"/>
<dbReference type="InParanoid" id="D2VJM2"/>
<evidence type="ECO:0000256" key="2">
    <source>
        <dbReference type="ARBA" id="ARBA00023015"/>
    </source>
</evidence>
<evidence type="ECO:0000256" key="1">
    <source>
        <dbReference type="ARBA" id="ARBA00004123"/>
    </source>
</evidence>
<feature type="domain" description="Bromodomain associated" evidence="6">
    <location>
        <begin position="617"/>
        <end position="663"/>
    </location>
</feature>
<keyword evidence="3" id="KW-0804">Transcription</keyword>
<dbReference type="GeneID" id="8852123"/>
<dbReference type="RefSeq" id="XP_002675801.1">
    <property type="nucleotide sequence ID" value="XM_002675755.1"/>
</dbReference>
<gene>
    <name evidence="7" type="ORF">NAEGRDRAFT_69089</name>
</gene>
<evidence type="ECO:0000259" key="6">
    <source>
        <dbReference type="Pfam" id="PF07524"/>
    </source>
</evidence>
<name>D2VJM2_NAEGR</name>
<proteinExistence type="predicted"/>
<evidence type="ECO:0000256" key="5">
    <source>
        <dbReference type="SAM" id="MobiDB-lite"/>
    </source>
</evidence>
<dbReference type="VEuPathDB" id="AmoebaDB:NAEGRDRAFT_69089"/>
<evidence type="ECO:0000256" key="4">
    <source>
        <dbReference type="ARBA" id="ARBA00023242"/>
    </source>
</evidence>
<feature type="region of interest" description="Disordered" evidence="5">
    <location>
        <begin position="44"/>
        <end position="101"/>
    </location>
</feature>
<feature type="compositionally biased region" description="Polar residues" evidence="5">
    <location>
        <begin position="311"/>
        <end position="320"/>
    </location>
</feature>
<reference evidence="7 8" key="1">
    <citation type="journal article" date="2010" name="Cell">
        <title>The genome of Naegleria gruberi illuminates early eukaryotic versatility.</title>
        <authorList>
            <person name="Fritz-Laylin L.K."/>
            <person name="Prochnik S.E."/>
            <person name="Ginger M.L."/>
            <person name="Dacks J.B."/>
            <person name="Carpenter M.L."/>
            <person name="Field M.C."/>
            <person name="Kuo A."/>
            <person name="Paredez A."/>
            <person name="Chapman J."/>
            <person name="Pham J."/>
            <person name="Shu S."/>
            <person name="Neupane R."/>
            <person name="Cipriano M."/>
            <person name="Mancuso J."/>
            <person name="Tu H."/>
            <person name="Salamov A."/>
            <person name="Lindquist E."/>
            <person name="Shapiro H."/>
            <person name="Lucas S."/>
            <person name="Grigoriev I.V."/>
            <person name="Cande W.Z."/>
            <person name="Fulton C."/>
            <person name="Rokhsar D.S."/>
            <person name="Dawson S.C."/>
        </authorList>
    </citation>
    <scope>NUCLEOTIDE SEQUENCE [LARGE SCALE GENOMIC DNA]</scope>
    <source>
        <strain evidence="7 8">NEG-M</strain>
    </source>
</reference>
<organism evidence="8">
    <name type="scientific">Naegleria gruberi</name>
    <name type="common">Amoeba</name>
    <dbReference type="NCBI Taxonomy" id="5762"/>
    <lineage>
        <taxon>Eukaryota</taxon>
        <taxon>Discoba</taxon>
        <taxon>Heterolobosea</taxon>
        <taxon>Tetramitia</taxon>
        <taxon>Eutetramitia</taxon>
        <taxon>Vahlkampfiidae</taxon>
        <taxon>Naegleria</taxon>
    </lineage>
</organism>
<evidence type="ECO:0000313" key="7">
    <source>
        <dbReference type="EMBL" id="EFC43057.1"/>
    </source>
</evidence>
<dbReference type="EMBL" id="GG738876">
    <property type="protein sequence ID" value="EFC43057.1"/>
    <property type="molecule type" value="Genomic_DNA"/>
</dbReference>
<sequence length="794" mass="88686">MPNHLHEATPTIITGKEVGEASSLLQQQQQQHQLTVNTSGIHGTTTLQQQQGGGNNTPPSSTSCGSSSISNNNNTQLKTPNTRRKRKPGNNNTPLLSSSGGIVVGGRRAVVSPSDYSPTSSSCCSPCMLQTSSSDQWFSLVQELDRSPKKKISNIFQQASNDKLYKLYQQVTVNKDTFGNFWNNNQASGEVSHNLIMELSLRLRSILYDSFVTNHVLYDDDISLLPYFQMSEFHTLEKDRDLLENMHLQNDENTNIVDLYKYNQIDQMIISNLYNPTTSINAIYDEEKLDALSKMQDASSMVLPMSDSESEQTPTVPSTSKPRKKIKLSTLQDKDSDPDSWNIIDTEMAQKVNTVEILPSKDLDIYLDLKEKIQQENQKEIKNVDIFDREERWNLSTAQVRLPKLKLRGEKSTQKCIHENSLSSFYFENLSSNSRCIFPEYTYDETLPDYGESLSNSHLTSIATRNNSKDFAKQQLSIISNLGYKLGLRDVSTIKKIYSQSHKAQQEPKLQNLAQTILKNSCNSGSNNLLQTLQMSREPTSPPPPGKKQISSISNEDDTFIYSPSNTLVKQNVDKIIQLREKKKNLLIPLKAVSASSEGSASSSSPDEMLEQNLSKENAHSALSCITSMILCHEGFEGAKAGALNVLTDVLESYICSFGNILSTNASSGLEAEEALLKSCEETFGRNVSVTDLQNLKNGVVSHMNETANKLSIVETKLNNRTHKPKKQQAAPKTKLLEIKTIPKQNDEDEIAQLTSPNAALDADFSLEIEETGKKRNRDIYEEDIPLDELENLK</sequence>
<evidence type="ECO:0000313" key="8">
    <source>
        <dbReference type="Proteomes" id="UP000006671"/>
    </source>
</evidence>
<protein>
    <submittedName>
        <fullName evidence="7">Predicted protein</fullName>
    </submittedName>
</protein>
<evidence type="ECO:0000256" key="3">
    <source>
        <dbReference type="ARBA" id="ARBA00023163"/>
    </source>
</evidence>
<dbReference type="Proteomes" id="UP000006671">
    <property type="component" value="Unassembled WGS sequence"/>
</dbReference>
<dbReference type="Gene3D" id="1.10.20.10">
    <property type="entry name" value="Histone, subunit A"/>
    <property type="match status" value="1"/>
</dbReference>
<dbReference type="OMA" id="SMILCHE"/>
<keyword evidence="8" id="KW-1185">Reference proteome</keyword>
<dbReference type="InterPro" id="IPR009072">
    <property type="entry name" value="Histone-fold"/>
</dbReference>
<comment type="subcellular location">
    <subcellularLocation>
        <location evidence="1">Nucleus</location>
    </subcellularLocation>
</comment>
<dbReference type="Pfam" id="PF07524">
    <property type="entry name" value="Bromo_TP"/>
    <property type="match status" value="1"/>
</dbReference>
<keyword evidence="2" id="KW-0805">Transcription regulation</keyword>